<evidence type="ECO:0000313" key="3">
    <source>
        <dbReference type="Proteomes" id="UP000028681"/>
    </source>
</evidence>
<dbReference type="Proteomes" id="UP000028681">
    <property type="component" value="Chromosome"/>
</dbReference>
<feature type="region of interest" description="Disordered" evidence="1">
    <location>
        <begin position="1"/>
        <end position="25"/>
    </location>
</feature>
<dbReference type="KEGG" id="ete:ETEE_0550"/>
<evidence type="ECO:0000256" key="1">
    <source>
        <dbReference type="SAM" id="MobiDB-lite"/>
    </source>
</evidence>
<dbReference type="HOGENOM" id="CLU_3343076_0_0_6"/>
<protein>
    <submittedName>
        <fullName evidence="2">Uncharacterized protein</fullName>
    </submittedName>
</protein>
<proteinExistence type="predicted"/>
<reference evidence="2 3" key="1">
    <citation type="journal article" date="2012" name="PLoS ONE">
        <title>Edwardsiella comparative phylogenomics reveal the new intra/inter-species taxonomic relationships, virulence evolution and niche adaptation mechanisms.</title>
        <authorList>
            <person name="Yang M."/>
            <person name="Lv Y."/>
            <person name="Xiao J."/>
            <person name="Wu H."/>
            <person name="Zheng H."/>
            <person name="Liu Q."/>
            <person name="Zhang Y."/>
            <person name="Wang Q."/>
        </authorList>
    </citation>
    <scope>NUCLEOTIDE SEQUENCE [LARGE SCALE GENOMIC DNA]</scope>
    <source>
        <strain evidence="3">080813</strain>
    </source>
</reference>
<dbReference type="EMBL" id="CP006664">
    <property type="protein sequence ID" value="AIJ07024.1"/>
    <property type="molecule type" value="Genomic_DNA"/>
</dbReference>
<dbReference type="AlphaFoldDB" id="A0A076LMW0"/>
<name>A0A076LMW0_9GAMM</name>
<organism evidence="2 3">
    <name type="scientific">Edwardsiella anguillarum ET080813</name>
    <dbReference type="NCBI Taxonomy" id="667120"/>
    <lineage>
        <taxon>Bacteria</taxon>
        <taxon>Pseudomonadati</taxon>
        <taxon>Pseudomonadota</taxon>
        <taxon>Gammaproteobacteria</taxon>
        <taxon>Enterobacterales</taxon>
        <taxon>Hafniaceae</taxon>
        <taxon>Edwardsiella</taxon>
    </lineage>
</organism>
<accession>A0A076LMW0</accession>
<sequence>MSARSASNSHASTGFSEFSIGEPPDWYISDFARKNKS</sequence>
<evidence type="ECO:0000313" key="2">
    <source>
        <dbReference type="EMBL" id="AIJ07024.1"/>
    </source>
</evidence>
<feature type="compositionally biased region" description="Polar residues" evidence="1">
    <location>
        <begin position="1"/>
        <end position="16"/>
    </location>
</feature>
<gene>
    <name evidence="2" type="ORF">ETEE_0550</name>
</gene>